<evidence type="ECO:0000256" key="1">
    <source>
        <dbReference type="SAM" id="Phobius"/>
    </source>
</evidence>
<keyword evidence="1" id="KW-1133">Transmembrane helix</keyword>
<organism evidence="2 3">
    <name type="scientific">Micrococcus flavus</name>
    <dbReference type="NCBI Taxonomy" id="384602"/>
    <lineage>
        <taxon>Bacteria</taxon>
        <taxon>Bacillati</taxon>
        <taxon>Actinomycetota</taxon>
        <taxon>Actinomycetes</taxon>
        <taxon>Micrococcales</taxon>
        <taxon>Micrococcaceae</taxon>
        <taxon>Micrococcus</taxon>
    </lineage>
</organism>
<feature type="transmembrane region" description="Helical" evidence="1">
    <location>
        <begin position="17"/>
        <end position="38"/>
    </location>
</feature>
<keyword evidence="2" id="KW-0969">Cilium</keyword>
<dbReference type="Proteomes" id="UP000560081">
    <property type="component" value="Unassembled WGS sequence"/>
</dbReference>
<feature type="transmembrane region" description="Helical" evidence="1">
    <location>
        <begin position="44"/>
        <end position="64"/>
    </location>
</feature>
<comment type="caution">
    <text evidence="2">The sequence shown here is derived from an EMBL/GenBank/DDBJ whole genome shotgun (WGS) entry which is preliminary data.</text>
</comment>
<gene>
    <name evidence="2" type="ORF">BJ976_000125</name>
</gene>
<protein>
    <submittedName>
        <fullName evidence="2">Flagellar motor component MotA</fullName>
    </submittedName>
</protein>
<reference evidence="2 3" key="1">
    <citation type="submission" date="2020-08" db="EMBL/GenBank/DDBJ databases">
        <title>Sequencing the genomes of 1000 actinobacteria strains.</title>
        <authorList>
            <person name="Klenk H.-P."/>
        </authorList>
    </citation>
    <scope>NUCLEOTIDE SEQUENCE [LARGE SCALE GENOMIC DNA]</scope>
    <source>
        <strain evidence="2 3">DSM 19079</strain>
    </source>
</reference>
<evidence type="ECO:0000313" key="3">
    <source>
        <dbReference type="Proteomes" id="UP000560081"/>
    </source>
</evidence>
<dbReference type="AlphaFoldDB" id="A0A7W7L1Q8"/>
<dbReference type="EMBL" id="JACHMC010000001">
    <property type="protein sequence ID" value="MBB4881774.1"/>
    <property type="molecule type" value="Genomic_DNA"/>
</dbReference>
<name>A0A7W7L1Q8_9MICC</name>
<sequence>MRACYVPYMVDTGSRRVFLVVMAVLVILGGAFLVSFTSFEWRGLLGWGLQLLGLALLIIGAGMGRTTARIGHR</sequence>
<accession>A0A7W7L1Q8</accession>
<keyword evidence="1" id="KW-0472">Membrane</keyword>
<keyword evidence="1" id="KW-0812">Transmembrane</keyword>
<keyword evidence="3" id="KW-1185">Reference proteome</keyword>
<evidence type="ECO:0000313" key="2">
    <source>
        <dbReference type="EMBL" id="MBB4881774.1"/>
    </source>
</evidence>
<keyword evidence="2" id="KW-0282">Flagellum</keyword>
<keyword evidence="2" id="KW-0966">Cell projection</keyword>
<proteinExistence type="predicted"/>